<keyword evidence="2" id="KW-1185">Reference proteome</keyword>
<dbReference type="AlphaFoldDB" id="A0AA36DC36"/>
<accession>A0AA36DC36</accession>
<dbReference type="EMBL" id="CATQJA010002665">
    <property type="protein sequence ID" value="CAJ0583528.1"/>
    <property type="molecule type" value="Genomic_DNA"/>
</dbReference>
<protein>
    <submittedName>
        <fullName evidence="1">Uncharacterized protein</fullName>
    </submittedName>
</protein>
<feature type="non-terminal residue" evidence="1">
    <location>
        <position position="1"/>
    </location>
</feature>
<organism evidence="1 2">
    <name type="scientific">Mesorhabditis spiculigera</name>
    <dbReference type="NCBI Taxonomy" id="96644"/>
    <lineage>
        <taxon>Eukaryota</taxon>
        <taxon>Metazoa</taxon>
        <taxon>Ecdysozoa</taxon>
        <taxon>Nematoda</taxon>
        <taxon>Chromadorea</taxon>
        <taxon>Rhabditida</taxon>
        <taxon>Rhabditina</taxon>
        <taxon>Rhabditomorpha</taxon>
        <taxon>Rhabditoidea</taxon>
        <taxon>Rhabditidae</taxon>
        <taxon>Mesorhabditinae</taxon>
        <taxon>Mesorhabditis</taxon>
    </lineage>
</organism>
<name>A0AA36DC36_9BILA</name>
<sequence length="249" mass="28343">MVTDDMGELYTSPSFHQISPLTRSRSDVRSQALKRSNSYAGLIRMPSTLTVPQYGYGGGFMARSLSRSGSTMFGRTLTASALTKTAPFTNVGVQRSTPHYHDKYPYVRYSYGNPLTPGDVRRESDQLYRYSTGLSNLNSKRLSEGRTTTFSSLYKKPNYYNSRMERPVAPVRTYVRYMPTDDAVDLFKKGCMNVSTLSKYWLSSGPNYSSRGEYDLNMSTNYAGRGQYYRNHSFNTARSFASRLYSRVY</sequence>
<comment type="caution">
    <text evidence="1">The sequence shown here is derived from an EMBL/GenBank/DDBJ whole genome shotgun (WGS) entry which is preliminary data.</text>
</comment>
<evidence type="ECO:0000313" key="1">
    <source>
        <dbReference type="EMBL" id="CAJ0583528.1"/>
    </source>
</evidence>
<evidence type="ECO:0000313" key="2">
    <source>
        <dbReference type="Proteomes" id="UP001177023"/>
    </source>
</evidence>
<proteinExistence type="predicted"/>
<reference evidence="1" key="1">
    <citation type="submission" date="2023-06" db="EMBL/GenBank/DDBJ databases">
        <authorList>
            <person name="Delattre M."/>
        </authorList>
    </citation>
    <scope>NUCLEOTIDE SEQUENCE</scope>
    <source>
        <strain evidence="1">AF72</strain>
    </source>
</reference>
<dbReference type="Proteomes" id="UP001177023">
    <property type="component" value="Unassembled WGS sequence"/>
</dbReference>
<gene>
    <name evidence="1" type="ORF">MSPICULIGERA_LOCUS21601</name>
</gene>